<gene>
    <name evidence="2" type="ORF">H1D41_17910</name>
</gene>
<protein>
    <submittedName>
        <fullName evidence="2">Amidohydrolase</fullName>
    </submittedName>
</protein>
<keyword evidence="3" id="KW-1185">Reference proteome</keyword>
<dbReference type="EMBL" id="JADCKQ010000022">
    <property type="protein sequence ID" value="MBI1495516.1"/>
    <property type="molecule type" value="Genomic_DNA"/>
</dbReference>
<dbReference type="CDD" id="cd01300">
    <property type="entry name" value="YtcJ_like"/>
    <property type="match status" value="1"/>
</dbReference>
<proteinExistence type="predicted"/>
<dbReference type="Gene3D" id="3.20.20.140">
    <property type="entry name" value="Metal-dependent hydrolases"/>
    <property type="match status" value="1"/>
</dbReference>
<dbReference type="GO" id="GO:0016810">
    <property type="term" value="F:hydrolase activity, acting on carbon-nitrogen (but not peptide) bonds"/>
    <property type="evidence" value="ECO:0007669"/>
    <property type="project" value="InterPro"/>
</dbReference>
<dbReference type="Gene3D" id="2.30.40.10">
    <property type="entry name" value="Urease, subunit C, domain 1"/>
    <property type="match status" value="1"/>
</dbReference>
<dbReference type="RefSeq" id="WP_228850211.1">
    <property type="nucleotide sequence ID" value="NZ_JADCKQ010000022.1"/>
</dbReference>
<dbReference type="Proteomes" id="UP000640583">
    <property type="component" value="Unassembled WGS sequence"/>
</dbReference>
<dbReference type="InterPro" id="IPR033932">
    <property type="entry name" value="YtcJ-like"/>
</dbReference>
<reference evidence="2" key="1">
    <citation type="submission" date="2020-10" db="EMBL/GenBank/DDBJ databases">
        <title>Paenihalocynthiibacter styelae gen. nov., sp. nov., isolated from stalked sea squirt Styela clava.</title>
        <authorList>
            <person name="Kim Y.-O."/>
            <person name="Yoon J.-H."/>
        </authorList>
    </citation>
    <scope>NUCLEOTIDE SEQUENCE</scope>
    <source>
        <strain evidence="2">MYP1-1</strain>
    </source>
</reference>
<comment type="caution">
    <text evidence="2">The sequence shown here is derived from an EMBL/GenBank/DDBJ whole genome shotgun (WGS) entry which is preliminary data.</text>
</comment>
<dbReference type="SUPFAM" id="SSF51556">
    <property type="entry name" value="Metallo-dependent hydrolases"/>
    <property type="match status" value="1"/>
</dbReference>
<evidence type="ECO:0000313" key="3">
    <source>
        <dbReference type="Proteomes" id="UP000640583"/>
    </source>
</evidence>
<dbReference type="SUPFAM" id="SSF51338">
    <property type="entry name" value="Composite domain of metallo-dependent hydrolases"/>
    <property type="match status" value="1"/>
</dbReference>
<evidence type="ECO:0000313" key="2">
    <source>
        <dbReference type="EMBL" id="MBI1495516.1"/>
    </source>
</evidence>
<dbReference type="InterPro" id="IPR013108">
    <property type="entry name" value="Amidohydro_3"/>
</dbReference>
<organism evidence="2 3">
    <name type="scientific">Halocynthiibacter styelae</name>
    <dbReference type="NCBI Taxonomy" id="2761955"/>
    <lineage>
        <taxon>Bacteria</taxon>
        <taxon>Pseudomonadati</taxon>
        <taxon>Pseudomonadota</taxon>
        <taxon>Alphaproteobacteria</taxon>
        <taxon>Rhodobacterales</taxon>
        <taxon>Paracoccaceae</taxon>
        <taxon>Halocynthiibacter</taxon>
    </lineage>
</organism>
<dbReference type="PANTHER" id="PTHR22642:SF2">
    <property type="entry name" value="PROTEIN LONG AFTER FAR-RED 3"/>
    <property type="match status" value="1"/>
</dbReference>
<evidence type="ECO:0000259" key="1">
    <source>
        <dbReference type="Pfam" id="PF07969"/>
    </source>
</evidence>
<dbReference type="AlphaFoldDB" id="A0A8J7ITR3"/>
<sequence length="542" mass="60101">MTSTKTLYFNGVILSMDDINSTPEAVLTQGENILAIGNEAELRQQMDQDTREHDLQGQTMLPAFIDPHGHFPDPGFIKLFRVDLSSAPRGDCADIPQAIERLKARAARTPVGEWVMGVSFDNTAIAEGRMPTRTELDQVSTEHPVWVIHASGHNGTANSMALKLQGITDDTPDPLGGRYGRDTETGVLTGLVEGIAAMGPMGDTDFLIDRAKFWQGFDATRDEYLDHGVTYAQNAWATREMLEHFASMPADQDPGIDLMLLPIGEMEPELTQGDAPLEWPGNPHFTLGPRKLFTDGAFQLQTAFLSEDYHKPIDENAPRGMPYTDIGEHHKQVKKLHDMGFQIHCHCNGDAGADIFIDAVEAALKDNPRQDHRHTLIHGQVLRDDQLQRMARIGMTVSFFSAHIHFWGDRHYENFLGPKRAENISPAASAEKFGVRYTLHNDAAVTPTRPIHLAHCAVNRVTASGRVLGESQKISVLSALRAQTIDAAWQVFQEKTRGSIEPGKIADFVILSRDPREDVDRLQETRVIATIRKGETANSARD</sequence>
<name>A0A8J7ITR3_9RHOB</name>
<dbReference type="Pfam" id="PF07969">
    <property type="entry name" value="Amidohydro_3"/>
    <property type="match status" value="1"/>
</dbReference>
<accession>A0A8J7ITR3</accession>
<feature type="domain" description="Amidohydrolase 3" evidence="1">
    <location>
        <begin position="53"/>
        <end position="536"/>
    </location>
</feature>
<dbReference type="Gene3D" id="3.10.310.70">
    <property type="match status" value="1"/>
</dbReference>
<dbReference type="InterPro" id="IPR011059">
    <property type="entry name" value="Metal-dep_hydrolase_composite"/>
</dbReference>
<dbReference type="InterPro" id="IPR032466">
    <property type="entry name" value="Metal_Hydrolase"/>
</dbReference>
<dbReference type="PANTHER" id="PTHR22642">
    <property type="entry name" value="IMIDAZOLONEPROPIONASE"/>
    <property type="match status" value="1"/>
</dbReference>